<sequence length="494" mass="52449">MSTPTRPLAFAALACGAAAAASALYHRYKPLPVGLGVAGPWRSGQVEMLAGLTYTVDGKSQSDQQIFTAVEGIIERATSFLVLDMFLFNSDYDRSSGRTYPALSQRLTEALLVKRAAAPEVPIVLITDPINTFYGSYPLPHLERLRAAGVQVVETRLEALRDSNPAYSGFYRAALAHLPELPAVLPNALAPGGPRVSANAYARLFNFKANHRKVALSEAEAVVASANPHDASAPNSNLGLRVTGAVVGDLLASELAVLDFSAPDLARSLRGLRFAGGVEHLEQASEVQLVTEGGIRTAVLELLAGAGAGDRICLGMFYLSERAVIAGLKAAAARGASVQVVLDLNIDAFGRTKTGLPALPVARELVRAGVQVRWYATGGEQFHPKYLAVYRRADAPALADSGGFELLSGSGNFTRRNICNYNLETSLRVRAAGDSAPAQEFSAYWSLIWNNEPIDGAQITFTLPYTAKAGGGVLKSTLQTLAYRAQEATGLSTF</sequence>
<comment type="caution">
    <text evidence="3">The sequence shown here is derived from an EMBL/GenBank/DDBJ whole genome shotgun (WGS) entry which is preliminary data.</text>
</comment>
<feature type="chain" id="PRO_5039318813" evidence="1">
    <location>
        <begin position="24"/>
        <end position="494"/>
    </location>
</feature>
<feature type="signal peptide" evidence="1">
    <location>
        <begin position="1"/>
        <end position="23"/>
    </location>
</feature>
<dbReference type="Gene3D" id="3.30.870.10">
    <property type="entry name" value="Endonuclease Chain A"/>
    <property type="match status" value="2"/>
</dbReference>
<evidence type="ECO:0000259" key="2">
    <source>
        <dbReference type="Pfam" id="PF13091"/>
    </source>
</evidence>
<dbReference type="EMBL" id="SPQC01000043">
    <property type="protein sequence ID" value="TFU20958.1"/>
    <property type="molecule type" value="Genomic_DNA"/>
</dbReference>
<feature type="domain" description="Phospholipase D-like" evidence="2">
    <location>
        <begin position="308"/>
        <end position="440"/>
    </location>
</feature>
<dbReference type="Proteomes" id="UP000297951">
    <property type="component" value="Unassembled WGS sequence"/>
</dbReference>
<dbReference type="Pfam" id="PF13091">
    <property type="entry name" value="PLDc_2"/>
    <property type="match status" value="1"/>
</dbReference>
<protein>
    <submittedName>
        <fullName evidence="3">Phospholipase</fullName>
    </submittedName>
</protein>
<evidence type="ECO:0000256" key="1">
    <source>
        <dbReference type="SAM" id="SignalP"/>
    </source>
</evidence>
<keyword evidence="1" id="KW-0732">Signal</keyword>
<proteinExistence type="predicted"/>
<evidence type="ECO:0000313" key="4">
    <source>
        <dbReference type="Proteomes" id="UP000297951"/>
    </source>
</evidence>
<dbReference type="STRING" id="85336.A7979_03100"/>
<organism evidence="3 4">
    <name type="scientific">Rothia nasimurium</name>
    <dbReference type="NCBI Taxonomy" id="85336"/>
    <lineage>
        <taxon>Bacteria</taxon>
        <taxon>Bacillati</taxon>
        <taxon>Actinomycetota</taxon>
        <taxon>Actinomycetes</taxon>
        <taxon>Micrococcales</taxon>
        <taxon>Micrococcaceae</taxon>
        <taxon>Rothia</taxon>
    </lineage>
</organism>
<name>A0A4Y9F264_9MICC</name>
<dbReference type="RefSeq" id="WP_135013606.1">
    <property type="nucleotide sequence ID" value="NZ_JADGLK010000043.1"/>
</dbReference>
<accession>A0A4Y9F264</accession>
<dbReference type="SUPFAM" id="SSF56024">
    <property type="entry name" value="Phospholipase D/nuclease"/>
    <property type="match status" value="2"/>
</dbReference>
<dbReference type="InterPro" id="IPR025202">
    <property type="entry name" value="PLD-like_dom"/>
</dbReference>
<dbReference type="AlphaFoldDB" id="A0A4Y9F264"/>
<evidence type="ECO:0000313" key="3">
    <source>
        <dbReference type="EMBL" id="TFU20958.1"/>
    </source>
</evidence>
<reference evidence="3 4" key="1">
    <citation type="submission" date="2019-03" db="EMBL/GenBank/DDBJ databases">
        <title>Diversity of the mouse oral microbiome.</title>
        <authorList>
            <person name="Joseph S."/>
            <person name="Aduse-Opoku J."/>
            <person name="Curtis M."/>
            <person name="Wade W."/>
            <person name="Hashim A."/>
        </authorList>
    </citation>
    <scope>NUCLEOTIDE SEQUENCE [LARGE SCALE GENOMIC DNA]</scope>
    <source>
        <strain evidence="4">irhom_31</strain>
    </source>
</reference>
<gene>
    <name evidence="3" type="ORF">E4U03_10350</name>
</gene>
<dbReference type="OrthoDB" id="92272at2"/>